<reference evidence="3" key="1">
    <citation type="journal article" date="2017" name="Genome Biol.">
        <title>Comparative genomics reveals high biological diversity and specific adaptations in the industrially and medically important fungal genus Aspergillus.</title>
        <authorList>
            <person name="de Vries R.P."/>
            <person name="Riley R."/>
            <person name="Wiebenga A."/>
            <person name="Aguilar-Osorio G."/>
            <person name="Amillis S."/>
            <person name="Uchima C.A."/>
            <person name="Anderluh G."/>
            <person name="Asadollahi M."/>
            <person name="Askin M."/>
            <person name="Barry K."/>
            <person name="Battaglia E."/>
            <person name="Bayram O."/>
            <person name="Benocci T."/>
            <person name="Braus-Stromeyer S.A."/>
            <person name="Caldana C."/>
            <person name="Canovas D."/>
            <person name="Cerqueira G.C."/>
            <person name="Chen F."/>
            <person name="Chen W."/>
            <person name="Choi C."/>
            <person name="Clum A."/>
            <person name="Dos Santos R.A."/>
            <person name="Damasio A.R."/>
            <person name="Diallinas G."/>
            <person name="Emri T."/>
            <person name="Fekete E."/>
            <person name="Flipphi M."/>
            <person name="Freyberg S."/>
            <person name="Gallo A."/>
            <person name="Gournas C."/>
            <person name="Habgood R."/>
            <person name="Hainaut M."/>
            <person name="Harispe M.L."/>
            <person name="Henrissat B."/>
            <person name="Hilden K.S."/>
            <person name="Hope R."/>
            <person name="Hossain A."/>
            <person name="Karabika E."/>
            <person name="Karaffa L."/>
            <person name="Karanyi Z."/>
            <person name="Krasevec N."/>
            <person name="Kuo A."/>
            <person name="Kusch H."/>
            <person name="LaButti K."/>
            <person name="Lagendijk E.L."/>
            <person name="Lapidus A."/>
            <person name="Levasseur A."/>
            <person name="Lindquist E."/>
            <person name="Lipzen A."/>
            <person name="Logrieco A.F."/>
            <person name="MacCabe A."/>
            <person name="Maekelae M.R."/>
            <person name="Malavazi I."/>
            <person name="Melin P."/>
            <person name="Meyer V."/>
            <person name="Mielnichuk N."/>
            <person name="Miskei M."/>
            <person name="Molnar A.P."/>
            <person name="Mule G."/>
            <person name="Ngan C.Y."/>
            <person name="Orejas M."/>
            <person name="Orosz E."/>
            <person name="Ouedraogo J.P."/>
            <person name="Overkamp K.M."/>
            <person name="Park H.-S."/>
            <person name="Perrone G."/>
            <person name="Piumi F."/>
            <person name="Punt P.J."/>
            <person name="Ram A.F."/>
            <person name="Ramon A."/>
            <person name="Rauscher S."/>
            <person name="Record E."/>
            <person name="Riano-Pachon D.M."/>
            <person name="Robert V."/>
            <person name="Roehrig J."/>
            <person name="Ruller R."/>
            <person name="Salamov A."/>
            <person name="Salih N.S."/>
            <person name="Samson R.A."/>
            <person name="Sandor E."/>
            <person name="Sanguinetti M."/>
            <person name="Schuetze T."/>
            <person name="Sepcic K."/>
            <person name="Shelest E."/>
            <person name="Sherlock G."/>
            <person name="Sophianopoulou V."/>
            <person name="Squina F.M."/>
            <person name="Sun H."/>
            <person name="Susca A."/>
            <person name="Todd R.B."/>
            <person name="Tsang A."/>
            <person name="Unkles S.E."/>
            <person name="van de Wiele N."/>
            <person name="van Rossen-Uffink D."/>
            <person name="Oliveira J.V."/>
            <person name="Vesth T.C."/>
            <person name="Visser J."/>
            <person name="Yu J.-H."/>
            <person name="Zhou M."/>
            <person name="Andersen M.R."/>
            <person name="Archer D.B."/>
            <person name="Baker S.E."/>
            <person name="Benoit I."/>
            <person name="Brakhage A.A."/>
            <person name="Braus G.H."/>
            <person name="Fischer R."/>
            <person name="Frisvad J.C."/>
            <person name="Goldman G.H."/>
            <person name="Houbraken J."/>
            <person name="Oakley B."/>
            <person name="Pocsi I."/>
            <person name="Scazzocchio C."/>
            <person name="Seiboth B."/>
            <person name="vanKuyk P.A."/>
            <person name="Wortman J."/>
            <person name="Dyer P.S."/>
            <person name="Grigoriev I.V."/>
        </authorList>
    </citation>
    <scope>NUCLEOTIDE SEQUENCE [LARGE SCALE GENOMIC DNA]</scope>
    <source>
        <strain evidence="3">CBS 516.65</strain>
    </source>
</reference>
<evidence type="ECO:0000256" key="1">
    <source>
        <dbReference type="SAM" id="Phobius"/>
    </source>
</evidence>
<keyword evidence="1" id="KW-0812">Transmembrane</keyword>
<accession>A0A1L9V3P1</accession>
<dbReference type="GeneID" id="34457037"/>
<dbReference type="RefSeq" id="XP_022395147.1">
    <property type="nucleotide sequence ID" value="XM_022540776.1"/>
</dbReference>
<keyword evidence="1" id="KW-1133">Transmembrane helix</keyword>
<dbReference type="VEuPathDB" id="FungiDB:ASPGLDRAFT_1282264"/>
<keyword evidence="1" id="KW-0472">Membrane</keyword>
<feature type="transmembrane region" description="Helical" evidence="1">
    <location>
        <begin position="16"/>
        <end position="43"/>
    </location>
</feature>
<dbReference type="Proteomes" id="UP000184300">
    <property type="component" value="Unassembled WGS sequence"/>
</dbReference>
<gene>
    <name evidence="2" type="ORF">ASPGLDRAFT_1282264</name>
</gene>
<sequence length="183" mass="20641">MCICIFQKKQHLCCKWFLFSALISSVGISGWCSMLVIMFIFLLPDMTTLLLKRSSRPSAMLVKFCESAAGPDHLHIQEDGDVEINDMEEFVRELAEEVAAEQEAAMIGVLNASDTWQWIPCMFAYSRVMWISVAGALNRVMVVVWLVLRLLARAMNKSAICSTGLTRLIITTQTSRRCGLLVW</sequence>
<evidence type="ECO:0000313" key="3">
    <source>
        <dbReference type="Proteomes" id="UP000184300"/>
    </source>
</evidence>
<keyword evidence="3" id="KW-1185">Reference proteome</keyword>
<evidence type="ECO:0000313" key="2">
    <source>
        <dbReference type="EMBL" id="OJJ78449.1"/>
    </source>
</evidence>
<name>A0A1L9V3P1_ASPGL</name>
<feature type="transmembrane region" description="Helical" evidence="1">
    <location>
        <begin position="128"/>
        <end position="148"/>
    </location>
</feature>
<protein>
    <submittedName>
        <fullName evidence="2">Uncharacterized protein</fullName>
    </submittedName>
</protein>
<proteinExistence type="predicted"/>
<dbReference type="EMBL" id="KV878937">
    <property type="protein sequence ID" value="OJJ78449.1"/>
    <property type="molecule type" value="Genomic_DNA"/>
</dbReference>
<organism evidence="2 3">
    <name type="scientific">Aspergillus glaucus CBS 516.65</name>
    <dbReference type="NCBI Taxonomy" id="1160497"/>
    <lineage>
        <taxon>Eukaryota</taxon>
        <taxon>Fungi</taxon>
        <taxon>Dikarya</taxon>
        <taxon>Ascomycota</taxon>
        <taxon>Pezizomycotina</taxon>
        <taxon>Eurotiomycetes</taxon>
        <taxon>Eurotiomycetidae</taxon>
        <taxon>Eurotiales</taxon>
        <taxon>Aspergillaceae</taxon>
        <taxon>Aspergillus</taxon>
        <taxon>Aspergillus subgen. Aspergillus</taxon>
    </lineage>
</organism>
<dbReference type="AlphaFoldDB" id="A0A1L9V3P1"/>